<evidence type="ECO:0000256" key="5">
    <source>
        <dbReference type="SAM" id="MobiDB-lite"/>
    </source>
</evidence>
<dbReference type="InterPro" id="IPR036388">
    <property type="entry name" value="WH-like_DNA-bd_sf"/>
</dbReference>
<protein>
    <submittedName>
        <fullName evidence="7">LysR family transcriptional regulator</fullName>
    </submittedName>
</protein>
<accession>A0A7Y7Y4N1</accession>
<name>A0A7Y7Y4N1_9PSED</name>
<comment type="similarity">
    <text evidence="1">Belongs to the LysR transcriptional regulatory family.</text>
</comment>
<dbReference type="GO" id="GO:0000976">
    <property type="term" value="F:transcription cis-regulatory region binding"/>
    <property type="evidence" value="ECO:0007669"/>
    <property type="project" value="TreeGrafter"/>
</dbReference>
<evidence type="ECO:0000313" key="8">
    <source>
        <dbReference type="Proteomes" id="UP000517547"/>
    </source>
</evidence>
<dbReference type="EMBL" id="JACAQE010000010">
    <property type="protein sequence ID" value="NWC17792.1"/>
    <property type="molecule type" value="Genomic_DNA"/>
</dbReference>
<dbReference type="InterPro" id="IPR005119">
    <property type="entry name" value="LysR_subst-bd"/>
</dbReference>
<dbReference type="NCBIfam" id="NF047711">
    <property type="entry name" value="PutUtilRegPtrR"/>
    <property type="match status" value="1"/>
</dbReference>
<keyword evidence="4" id="KW-0804">Transcription</keyword>
<feature type="domain" description="HTH lysR-type" evidence="6">
    <location>
        <begin position="1"/>
        <end position="58"/>
    </location>
</feature>
<proteinExistence type="inferred from homology"/>
<dbReference type="Gene3D" id="1.10.10.10">
    <property type="entry name" value="Winged helix-like DNA-binding domain superfamily/Winged helix DNA-binding domain"/>
    <property type="match status" value="1"/>
</dbReference>
<evidence type="ECO:0000256" key="1">
    <source>
        <dbReference type="ARBA" id="ARBA00009437"/>
    </source>
</evidence>
<dbReference type="InterPro" id="IPR036390">
    <property type="entry name" value="WH_DNA-bd_sf"/>
</dbReference>
<keyword evidence="2" id="KW-0805">Transcription regulation</keyword>
<dbReference type="AlphaFoldDB" id="A0A7Y7Y4N1"/>
<dbReference type="Pfam" id="PF03466">
    <property type="entry name" value="LysR_substrate"/>
    <property type="match status" value="1"/>
</dbReference>
<dbReference type="InterPro" id="IPR000847">
    <property type="entry name" value="LysR_HTH_N"/>
</dbReference>
<evidence type="ECO:0000313" key="7">
    <source>
        <dbReference type="EMBL" id="NWC17792.1"/>
    </source>
</evidence>
<organism evidence="7 8">
    <name type="scientific">Pseudomonas gingeri</name>
    <dbReference type="NCBI Taxonomy" id="117681"/>
    <lineage>
        <taxon>Bacteria</taxon>
        <taxon>Pseudomonadati</taxon>
        <taxon>Pseudomonadota</taxon>
        <taxon>Gammaproteobacteria</taxon>
        <taxon>Pseudomonadales</taxon>
        <taxon>Pseudomonadaceae</taxon>
        <taxon>Pseudomonas</taxon>
    </lineage>
</organism>
<evidence type="ECO:0000256" key="2">
    <source>
        <dbReference type="ARBA" id="ARBA00023015"/>
    </source>
</evidence>
<dbReference type="GO" id="GO:0003700">
    <property type="term" value="F:DNA-binding transcription factor activity"/>
    <property type="evidence" value="ECO:0007669"/>
    <property type="project" value="InterPro"/>
</dbReference>
<reference evidence="7 8" key="1">
    <citation type="submission" date="2020-04" db="EMBL/GenBank/DDBJ databases">
        <title>Molecular characterization of pseudomonads from Agaricus bisporus reveal novel blotch 2 pathogens in Western Europe.</title>
        <authorList>
            <person name="Taparia T."/>
            <person name="Krijger M."/>
            <person name="Haynes E."/>
            <person name="Elpinstone J.G."/>
            <person name="Noble R."/>
            <person name="Van Der Wolf J."/>
        </authorList>
    </citation>
    <scope>NUCLEOTIDE SEQUENCE [LARGE SCALE GENOMIC DNA]</scope>
    <source>
        <strain evidence="7 8">IPO3738</strain>
    </source>
</reference>
<evidence type="ECO:0000256" key="4">
    <source>
        <dbReference type="ARBA" id="ARBA00023163"/>
    </source>
</evidence>
<evidence type="ECO:0000256" key="3">
    <source>
        <dbReference type="ARBA" id="ARBA00023125"/>
    </source>
</evidence>
<comment type="caution">
    <text evidence="7">The sequence shown here is derived from an EMBL/GenBank/DDBJ whole genome shotgun (WGS) entry which is preliminary data.</text>
</comment>
<keyword evidence="3" id="KW-0238">DNA-binding</keyword>
<dbReference type="PROSITE" id="PS50931">
    <property type="entry name" value="HTH_LYSR"/>
    <property type="match status" value="1"/>
</dbReference>
<gene>
    <name evidence="7" type="ORF">HX845_29340</name>
</gene>
<feature type="region of interest" description="Disordered" evidence="5">
    <location>
        <begin position="290"/>
        <end position="311"/>
    </location>
</feature>
<evidence type="ECO:0000259" key="6">
    <source>
        <dbReference type="PROSITE" id="PS50931"/>
    </source>
</evidence>
<dbReference type="Gene3D" id="3.40.190.290">
    <property type="match status" value="1"/>
</dbReference>
<dbReference type="GeneID" id="57662428"/>
<dbReference type="PANTHER" id="PTHR30126">
    <property type="entry name" value="HTH-TYPE TRANSCRIPTIONAL REGULATOR"/>
    <property type="match status" value="1"/>
</dbReference>
<sequence length="311" mass="34235">MDLVQLEIFKAVAEQGSISAAAQLIHRVPSNLTTRIKQLEQDLGVELFIREKSRLRLSPAGWSFLDYTRRILDLVAEARLTVSGEEPQGPFALGSLESTAAVRIPALLAAYNQQYAKVELDLSTGPSGTMIEGVLSGRLVAAFVDGPILHPTLEGVPVFDEEMVIIAPLHHAPITRGGDVNGESIYAFRANCSYRHHFESWFTEDAAVPGKIFEMESYHGMLACVSAGAGLALMPRSMLESMPGCSTVSVWPLSQKFRFLQTWLIWRRGTVSQNLRVFVQLLEDLRTHAQPDHGLGGSRDNGFQQPVPRIA</sequence>
<dbReference type="CDD" id="cd08442">
    <property type="entry name" value="PBP2_YofA_SoxR_like"/>
    <property type="match status" value="1"/>
</dbReference>
<dbReference type="Proteomes" id="UP000517547">
    <property type="component" value="Unassembled WGS sequence"/>
</dbReference>
<dbReference type="Pfam" id="PF00126">
    <property type="entry name" value="HTH_1"/>
    <property type="match status" value="1"/>
</dbReference>
<dbReference type="SUPFAM" id="SSF53850">
    <property type="entry name" value="Periplasmic binding protein-like II"/>
    <property type="match status" value="1"/>
</dbReference>
<dbReference type="SUPFAM" id="SSF46785">
    <property type="entry name" value="Winged helix' DNA-binding domain"/>
    <property type="match status" value="1"/>
</dbReference>
<dbReference type="PANTHER" id="PTHR30126:SF40">
    <property type="entry name" value="HTH-TYPE TRANSCRIPTIONAL REGULATOR GLTR"/>
    <property type="match status" value="1"/>
</dbReference>
<dbReference type="RefSeq" id="WP_042936875.1">
    <property type="nucleotide sequence ID" value="NZ_JACAOR010000010.1"/>
</dbReference>
<dbReference type="FunFam" id="1.10.10.10:FF:000001">
    <property type="entry name" value="LysR family transcriptional regulator"/>
    <property type="match status" value="1"/>
</dbReference>